<comment type="caution">
    <text evidence="14">The sequence shown here is derived from an EMBL/GenBank/DDBJ whole genome shotgun (WGS) entry which is preliminary data.</text>
</comment>
<evidence type="ECO:0000313" key="14">
    <source>
        <dbReference type="EMBL" id="MDN4122647.1"/>
    </source>
</evidence>
<evidence type="ECO:0000256" key="5">
    <source>
        <dbReference type="ARBA" id="ARBA00022679"/>
    </source>
</evidence>
<evidence type="ECO:0000259" key="13">
    <source>
        <dbReference type="PROSITE" id="PS50885"/>
    </source>
</evidence>
<evidence type="ECO:0000313" key="15">
    <source>
        <dbReference type="Proteomes" id="UP001168613"/>
    </source>
</evidence>
<dbReference type="Pfam" id="PF02518">
    <property type="entry name" value="HATPase_c"/>
    <property type="match status" value="1"/>
</dbReference>
<dbReference type="PRINTS" id="PR00344">
    <property type="entry name" value="BCTRLSENSOR"/>
</dbReference>
<dbReference type="PROSITE" id="PS50885">
    <property type="entry name" value="HAMP"/>
    <property type="match status" value="1"/>
</dbReference>
<sequence>MKKQYLTLWPKSLQGRLLLGTLTWIVLLVSVAGFGLYRLFQDHVYRQFEMTLQTHIDQIMADINLDDLDNLVLQSRLSNPLFEQPYSGMYWQIALSEPAGWRVVLRSTSLWDEALETELPTLGVLTDTLLGPEHQALLSLSQELEDVDEQGQRLLITVAGDVRLVAQPLERLHRILLWSLGGLVLGLVVAALLQLFLSLYPLRTLRARLLEVQQGHSRTMQGHFPSEVQPLVEDFNAVLKANDEMVERARAQAGNLAHALKTPLSILANAARVNEPGLAALVQEQVTAAQRQVDHHLSRARASAVRTVGVRTPIYPVITSLCRVMEKIYPPIELVLEQDDLGLIFRGEEQDLQEMVGNLLDNACKWAENRVWCHVGVMQNRVQIRVEDDGPGLADEHLERIFRRGQRLDERHPGFGLGLDIVSELVQSYHGQLQAERSCRGGLCIRLYLPVMT</sequence>
<dbReference type="EC" id="2.7.13.3" evidence="3"/>
<evidence type="ECO:0000256" key="1">
    <source>
        <dbReference type="ARBA" id="ARBA00000085"/>
    </source>
</evidence>
<dbReference type="InterPro" id="IPR003594">
    <property type="entry name" value="HATPase_dom"/>
</dbReference>
<evidence type="ECO:0000259" key="12">
    <source>
        <dbReference type="PROSITE" id="PS50109"/>
    </source>
</evidence>
<evidence type="ECO:0000256" key="7">
    <source>
        <dbReference type="ARBA" id="ARBA00022777"/>
    </source>
</evidence>
<dbReference type="RefSeq" id="WP_266123826.1">
    <property type="nucleotide sequence ID" value="NZ_JAJHNU010000005.1"/>
</dbReference>
<protein>
    <recommendedName>
        <fullName evidence="3">histidine kinase</fullName>
        <ecNumber evidence="3">2.7.13.3</ecNumber>
    </recommendedName>
</protein>
<evidence type="ECO:0000256" key="10">
    <source>
        <dbReference type="ARBA" id="ARBA00023136"/>
    </source>
</evidence>
<evidence type="ECO:0000256" key="9">
    <source>
        <dbReference type="ARBA" id="ARBA00023012"/>
    </source>
</evidence>
<proteinExistence type="predicted"/>
<dbReference type="InterPro" id="IPR005467">
    <property type="entry name" value="His_kinase_dom"/>
</dbReference>
<accession>A0ABT8EMV8</accession>
<feature type="domain" description="HAMP" evidence="13">
    <location>
        <begin position="201"/>
        <end position="247"/>
    </location>
</feature>
<feature type="domain" description="Histidine kinase" evidence="12">
    <location>
        <begin position="255"/>
        <end position="453"/>
    </location>
</feature>
<keyword evidence="9" id="KW-0902">Two-component regulatory system</keyword>
<dbReference type="InterPro" id="IPR003660">
    <property type="entry name" value="HAMP_dom"/>
</dbReference>
<keyword evidence="15" id="KW-1185">Reference proteome</keyword>
<dbReference type="SMART" id="SM00387">
    <property type="entry name" value="HATPase_c"/>
    <property type="match status" value="1"/>
</dbReference>
<dbReference type="Proteomes" id="UP001168613">
    <property type="component" value="Unassembled WGS sequence"/>
</dbReference>
<keyword evidence="7 14" id="KW-0418">Kinase</keyword>
<dbReference type="EMBL" id="JAJHNU010000005">
    <property type="protein sequence ID" value="MDN4122647.1"/>
    <property type="molecule type" value="Genomic_DNA"/>
</dbReference>
<dbReference type="PROSITE" id="PS50109">
    <property type="entry name" value="HIS_KIN"/>
    <property type="match status" value="1"/>
</dbReference>
<comment type="subcellular location">
    <subcellularLocation>
        <location evidence="2">Membrane</location>
    </subcellularLocation>
</comment>
<gene>
    <name evidence="14" type="ORF">LMS43_15240</name>
</gene>
<feature type="transmembrane region" description="Helical" evidence="11">
    <location>
        <begin position="17"/>
        <end position="40"/>
    </location>
</feature>
<evidence type="ECO:0000256" key="3">
    <source>
        <dbReference type="ARBA" id="ARBA00012438"/>
    </source>
</evidence>
<dbReference type="InterPro" id="IPR036890">
    <property type="entry name" value="HATPase_C_sf"/>
</dbReference>
<keyword evidence="8 11" id="KW-1133">Transmembrane helix</keyword>
<dbReference type="InterPro" id="IPR004358">
    <property type="entry name" value="Sig_transdc_His_kin-like_C"/>
</dbReference>
<evidence type="ECO:0000256" key="4">
    <source>
        <dbReference type="ARBA" id="ARBA00022553"/>
    </source>
</evidence>
<feature type="transmembrane region" description="Helical" evidence="11">
    <location>
        <begin position="175"/>
        <end position="200"/>
    </location>
</feature>
<evidence type="ECO:0000256" key="11">
    <source>
        <dbReference type="SAM" id="Phobius"/>
    </source>
</evidence>
<keyword evidence="5" id="KW-0808">Transferase</keyword>
<dbReference type="PANTHER" id="PTHR45436">
    <property type="entry name" value="SENSOR HISTIDINE KINASE YKOH"/>
    <property type="match status" value="1"/>
</dbReference>
<dbReference type="Gene3D" id="3.30.565.10">
    <property type="entry name" value="Histidine kinase-like ATPase, C-terminal domain"/>
    <property type="match status" value="1"/>
</dbReference>
<evidence type="ECO:0000256" key="8">
    <source>
        <dbReference type="ARBA" id="ARBA00022989"/>
    </source>
</evidence>
<dbReference type="SUPFAM" id="SSF55874">
    <property type="entry name" value="ATPase domain of HSP90 chaperone/DNA topoisomerase II/histidine kinase"/>
    <property type="match status" value="1"/>
</dbReference>
<keyword evidence="4" id="KW-0597">Phosphoprotein</keyword>
<dbReference type="PANTHER" id="PTHR45436:SF5">
    <property type="entry name" value="SENSOR HISTIDINE KINASE TRCS"/>
    <property type="match status" value="1"/>
</dbReference>
<evidence type="ECO:0000256" key="6">
    <source>
        <dbReference type="ARBA" id="ARBA00022692"/>
    </source>
</evidence>
<dbReference type="GO" id="GO:0016301">
    <property type="term" value="F:kinase activity"/>
    <property type="evidence" value="ECO:0007669"/>
    <property type="project" value="UniProtKB-KW"/>
</dbReference>
<name>A0ABT8EMV8_9BURK</name>
<keyword evidence="6 11" id="KW-0812">Transmembrane</keyword>
<dbReference type="InterPro" id="IPR050428">
    <property type="entry name" value="TCS_sensor_his_kinase"/>
</dbReference>
<organism evidence="14 15">
    <name type="scientific">Alcaligenes endophyticus</name>
    <dbReference type="NCBI Taxonomy" id="1929088"/>
    <lineage>
        <taxon>Bacteria</taxon>
        <taxon>Pseudomonadati</taxon>
        <taxon>Pseudomonadota</taxon>
        <taxon>Betaproteobacteria</taxon>
        <taxon>Burkholderiales</taxon>
        <taxon>Alcaligenaceae</taxon>
        <taxon>Alcaligenes</taxon>
    </lineage>
</organism>
<reference evidence="14" key="1">
    <citation type="submission" date="2021-11" db="EMBL/GenBank/DDBJ databases">
        <title>Draft genome sequence of Alcaligenes endophyticus type strain CCUG 75668T.</title>
        <authorList>
            <person name="Salva-Serra F."/>
            <person name="Duran R.E."/>
            <person name="Seeger M."/>
            <person name="Moore E.R.B."/>
            <person name="Jaen-Luchoro D."/>
        </authorList>
    </citation>
    <scope>NUCLEOTIDE SEQUENCE</scope>
    <source>
        <strain evidence="14">CCUG 75668</strain>
    </source>
</reference>
<evidence type="ECO:0000256" key="2">
    <source>
        <dbReference type="ARBA" id="ARBA00004370"/>
    </source>
</evidence>
<keyword evidence="10 11" id="KW-0472">Membrane</keyword>
<comment type="catalytic activity">
    <reaction evidence="1">
        <text>ATP + protein L-histidine = ADP + protein N-phospho-L-histidine.</text>
        <dbReference type="EC" id="2.7.13.3"/>
    </reaction>
</comment>